<dbReference type="InterPro" id="IPR001087">
    <property type="entry name" value="GDSL"/>
</dbReference>
<gene>
    <name evidence="3" type="ORF">NLI96_g4837</name>
</gene>
<keyword evidence="2" id="KW-0732">Signal</keyword>
<evidence type="ECO:0000313" key="3">
    <source>
        <dbReference type="EMBL" id="KAJ3485633.1"/>
    </source>
</evidence>
<evidence type="ECO:0000256" key="1">
    <source>
        <dbReference type="ARBA" id="ARBA00022801"/>
    </source>
</evidence>
<dbReference type="AlphaFoldDB" id="A0AAD5V6G1"/>
<dbReference type="Proteomes" id="UP001212997">
    <property type="component" value="Unassembled WGS sequence"/>
</dbReference>
<proteinExistence type="predicted"/>
<feature type="signal peptide" evidence="2">
    <location>
        <begin position="1"/>
        <end position="22"/>
    </location>
</feature>
<dbReference type="InterPro" id="IPR036514">
    <property type="entry name" value="SGNH_hydro_sf"/>
</dbReference>
<feature type="chain" id="PRO_5042156198" description="Carbohydrate esterase family 16 protein" evidence="2">
    <location>
        <begin position="23"/>
        <end position="315"/>
    </location>
</feature>
<protein>
    <recommendedName>
        <fullName evidence="5">Carbohydrate esterase family 16 protein</fullName>
    </recommendedName>
</protein>
<name>A0AAD5V6G1_9APHY</name>
<dbReference type="Pfam" id="PF00657">
    <property type="entry name" value="Lipase_GDSL"/>
    <property type="match status" value="1"/>
</dbReference>
<keyword evidence="1" id="KW-0378">Hydrolase</keyword>
<dbReference type="EMBL" id="JANAWD010000147">
    <property type="protein sequence ID" value="KAJ3485633.1"/>
    <property type="molecule type" value="Genomic_DNA"/>
</dbReference>
<organism evidence="3 4">
    <name type="scientific">Meripilus lineatus</name>
    <dbReference type="NCBI Taxonomy" id="2056292"/>
    <lineage>
        <taxon>Eukaryota</taxon>
        <taxon>Fungi</taxon>
        <taxon>Dikarya</taxon>
        <taxon>Basidiomycota</taxon>
        <taxon>Agaricomycotina</taxon>
        <taxon>Agaricomycetes</taxon>
        <taxon>Polyporales</taxon>
        <taxon>Meripilaceae</taxon>
        <taxon>Meripilus</taxon>
    </lineage>
</organism>
<evidence type="ECO:0008006" key="5">
    <source>
        <dbReference type="Google" id="ProtNLM"/>
    </source>
</evidence>
<evidence type="ECO:0000313" key="4">
    <source>
        <dbReference type="Proteomes" id="UP001212997"/>
    </source>
</evidence>
<dbReference type="SUPFAM" id="SSF52266">
    <property type="entry name" value="SGNH hydrolase"/>
    <property type="match status" value="1"/>
</dbReference>
<dbReference type="PANTHER" id="PTHR45648:SF22">
    <property type="entry name" value="GDSL LIPASE_ACYLHYDROLASE FAMILY PROTEIN (AFU_ORTHOLOGUE AFUA_4G14700)"/>
    <property type="match status" value="1"/>
</dbReference>
<dbReference type="PANTHER" id="PTHR45648">
    <property type="entry name" value="GDSL LIPASE/ACYLHYDROLASE FAMILY PROTEIN (AFU_ORTHOLOGUE AFUA_4G14700)"/>
    <property type="match status" value="1"/>
</dbReference>
<comment type="caution">
    <text evidence="3">The sequence shown here is derived from an EMBL/GenBank/DDBJ whole genome shotgun (WGS) entry which is preliminary data.</text>
</comment>
<dbReference type="GO" id="GO:0016788">
    <property type="term" value="F:hydrolase activity, acting on ester bonds"/>
    <property type="evidence" value="ECO:0007669"/>
    <property type="project" value="InterPro"/>
</dbReference>
<sequence length="315" mass="34089">MVPKGTLAAVVAFLALAQSSCAAGPRPGQFKNIVTFGDSYTDITTHGDGGTVWPIYAAGYGGWELFPFARAGATCSNNLTPVPFPSIFESQLPLYFAEKDNGTLRLKPEETIYTLWIGTNDVGATALLTGSQVAGVTLVDTVSCAVNWVKTLYKSGARNFVFQNMVPLQHAPLYSPNSYPNHYWTGPRNTTEWSVFMTELVNSGNSLAKLMLQDLAPTLPGSHIGLFDSYGLFSDIMTNPQNYLNGSVPFNTTGAVFSCPITNGVASCTIATGTAVDSFVWFDELHPSEQVDRTVARNLVNGIQRKSTNWTTWIS</sequence>
<evidence type="ECO:0000256" key="2">
    <source>
        <dbReference type="SAM" id="SignalP"/>
    </source>
</evidence>
<keyword evidence="4" id="KW-1185">Reference proteome</keyword>
<dbReference type="Gene3D" id="3.40.50.1110">
    <property type="entry name" value="SGNH hydrolase"/>
    <property type="match status" value="1"/>
</dbReference>
<dbReference type="InterPro" id="IPR051058">
    <property type="entry name" value="GDSL_Est/Lipase"/>
</dbReference>
<accession>A0AAD5V6G1</accession>
<reference evidence="3" key="1">
    <citation type="submission" date="2022-07" db="EMBL/GenBank/DDBJ databases">
        <title>Genome Sequence of Physisporinus lineatus.</title>
        <authorList>
            <person name="Buettner E."/>
        </authorList>
    </citation>
    <scope>NUCLEOTIDE SEQUENCE</scope>
    <source>
        <strain evidence="3">VT162</strain>
    </source>
</reference>